<evidence type="ECO:0000313" key="9">
    <source>
        <dbReference type="RefSeq" id="XP_060056872.1"/>
    </source>
</evidence>
<feature type="transmembrane region" description="Helical" evidence="7">
    <location>
        <begin position="225"/>
        <end position="247"/>
    </location>
</feature>
<organism evidence="8 10">
    <name type="scientific">Erinaceus europaeus</name>
    <name type="common">Western European hedgehog</name>
    <dbReference type="NCBI Taxonomy" id="9365"/>
    <lineage>
        <taxon>Eukaryota</taxon>
        <taxon>Metazoa</taxon>
        <taxon>Chordata</taxon>
        <taxon>Craniata</taxon>
        <taxon>Vertebrata</taxon>
        <taxon>Euteleostomi</taxon>
        <taxon>Mammalia</taxon>
        <taxon>Eutheria</taxon>
        <taxon>Laurasiatheria</taxon>
        <taxon>Eulipotyphla</taxon>
        <taxon>Erinaceidae</taxon>
        <taxon>Erinaceinae</taxon>
        <taxon>Erinaceus</taxon>
    </lineage>
</organism>
<name>A0ABM3Y727_ERIEU</name>
<accession>A0ABM3Y727</accession>
<evidence type="ECO:0000256" key="3">
    <source>
        <dbReference type="ARBA" id="ARBA00022692"/>
    </source>
</evidence>
<feature type="compositionally biased region" description="Polar residues" evidence="6">
    <location>
        <begin position="571"/>
        <end position="589"/>
    </location>
</feature>
<evidence type="ECO:0000256" key="1">
    <source>
        <dbReference type="ARBA" id="ARBA00004141"/>
    </source>
</evidence>
<evidence type="ECO:0000256" key="2">
    <source>
        <dbReference type="ARBA" id="ARBA00009824"/>
    </source>
</evidence>
<dbReference type="InterPro" id="IPR029058">
    <property type="entry name" value="AB_hydrolase_fold"/>
</dbReference>
<dbReference type="RefSeq" id="XP_060056873.1">
    <property type="nucleotide sequence ID" value="XM_060200890.1"/>
</dbReference>
<comment type="subcellular location">
    <subcellularLocation>
        <location evidence="1">Membrane</location>
        <topology evidence="1">Multi-pass membrane protein</topology>
    </subcellularLocation>
</comment>
<evidence type="ECO:0000313" key="10">
    <source>
        <dbReference type="RefSeq" id="XP_060056873.1"/>
    </source>
</evidence>
<dbReference type="SUPFAM" id="SSF53474">
    <property type="entry name" value="alpha/beta-Hydrolases"/>
    <property type="match status" value="1"/>
</dbReference>
<keyword evidence="3 7" id="KW-0812">Transmembrane</keyword>
<dbReference type="GeneID" id="103124109"/>
<keyword evidence="4 7" id="KW-1133">Transmembrane helix</keyword>
<keyword evidence="8" id="KW-1185">Reference proteome</keyword>
<dbReference type="RefSeq" id="XP_060056872.1">
    <property type="nucleotide sequence ID" value="XM_060200889.1"/>
</dbReference>
<protein>
    <submittedName>
        <fullName evidence="9 10">Transmembrane and coiled-coil domain-containing protein 4</fullName>
    </submittedName>
</protein>
<gene>
    <name evidence="9 10" type="primary">TMCO4</name>
</gene>
<sequence length="625" mass="66755">MATGAGAGPGLPQVRGPAVGGEQLPTGRDLSEASRFSCAALCAVSLSRLFPEAEHSSFRTEWVAGLVKWLDLSETVLPTLTAFASGLGGEDTDSFTQVLLKDPVVEKDPVVLTQDLLSFSLKDGYYDARARALVRHVSSSFPVSSEELHLLEETFLESLKESREEESETAESSRKKKEKLRKWKRYLLIGLATVGGGTVIGLTGGLAAPLVAAGAATVIGSAGTAALGSAAGIAVMTSLFGVAGAGLTGYKMMKRVGAIEEFMFLPLTEGRQLHVTIAITGWLASGRYRTFSAPWAALAHSREQYCLAWETSYLMELGNALETILSGLINMVAQEALKYTVLSGIMTALTWPASLLTVATVIDNPWGVCLHRSAAVGRHLAHILLSRQQGRRPVSLIGFSLGARVIYFCLREMSQEKDCQGIIEDAILLGAPVEGGAEHWEPFRKVVSGRIVNGYCRGDWLLSFVYRTSSVQLCVAGLQPVLLQDRRMENVDLSSVVSGHLDYAKQMDIILKAVGIHTKPGWNEKSVLLAPHSLPQEEPPQAGASSSSEKATHEHEQTQGPKPGDTPRVATRTNPSQTQVPTELGQSDGTALPPAASPTGSSQICQHGVDTNPLGCPDCASETQD</sequence>
<feature type="transmembrane region" description="Helical" evidence="7">
    <location>
        <begin position="186"/>
        <end position="219"/>
    </location>
</feature>
<comment type="similarity">
    <text evidence="2">Belongs to the TMCO4 family.</text>
</comment>
<evidence type="ECO:0000256" key="4">
    <source>
        <dbReference type="ARBA" id="ARBA00022989"/>
    </source>
</evidence>
<evidence type="ECO:0000313" key="8">
    <source>
        <dbReference type="Proteomes" id="UP001652624"/>
    </source>
</evidence>
<reference evidence="9 10" key="1">
    <citation type="submission" date="2025-05" db="UniProtKB">
        <authorList>
            <consortium name="RefSeq"/>
        </authorList>
    </citation>
    <scope>IDENTIFICATION</scope>
</reference>
<dbReference type="PANTHER" id="PTHR17920:SF3">
    <property type="entry name" value="TRANSMEMBRANE AND COILED-COIL DOMAIN-CONTAINING PROTEIN 4"/>
    <property type="match status" value="1"/>
</dbReference>
<dbReference type="Proteomes" id="UP001652624">
    <property type="component" value="Chromosome 11"/>
</dbReference>
<evidence type="ECO:0000256" key="7">
    <source>
        <dbReference type="SAM" id="Phobius"/>
    </source>
</evidence>
<feature type="region of interest" description="Disordered" evidence="6">
    <location>
        <begin position="1"/>
        <end position="26"/>
    </location>
</feature>
<proteinExistence type="inferred from homology"/>
<evidence type="ECO:0000256" key="6">
    <source>
        <dbReference type="SAM" id="MobiDB-lite"/>
    </source>
</evidence>
<dbReference type="InterPro" id="IPR007941">
    <property type="entry name" value="DUF726"/>
</dbReference>
<dbReference type="PANTHER" id="PTHR17920">
    <property type="entry name" value="TRANSMEMBRANE AND COILED-COIL DOMAIN-CONTAINING PROTEIN 4 TMCO4"/>
    <property type="match status" value="1"/>
</dbReference>
<dbReference type="Pfam" id="PF05277">
    <property type="entry name" value="DUF726"/>
    <property type="match status" value="1"/>
</dbReference>
<evidence type="ECO:0000256" key="5">
    <source>
        <dbReference type="ARBA" id="ARBA00023136"/>
    </source>
</evidence>
<feature type="region of interest" description="Disordered" evidence="6">
    <location>
        <begin position="534"/>
        <end position="625"/>
    </location>
</feature>
<keyword evidence="5 7" id="KW-0472">Membrane</keyword>